<dbReference type="RefSeq" id="XP_026140824.1">
    <property type="nucleotide sequence ID" value="XM_026285039.1"/>
</dbReference>
<dbReference type="AlphaFoldDB" id="A0A6P6R4U4"/>
<dbReference type="InterPro" id="IPR031972">
    <property type="entry name" value="CSRNP_N"/>
</dbReference>
<feature type="region of interest" description="Disordered" evidence="10">
    <location>
        <begin position="39"/>
        <end position="71"/>
    </location>
</feature>
<keyword evidence="7" id="KW-0804">Transcription</keyword>
<dbReference type="PANTHER" id="PTHR13580:SF10">
    <property type="entry name" value="CYSTEINE_SERINE-RICH NUCLEAR PROTEIN 1"/>
    <property type="match status" value="1"/>
</dbReference>
<evidence type="ECO:0000256" key="7">
    <source>
        <dbReference type="ARBA" id="ARBA00023163"/>
    </source>
</evidence>
<keyword evidence="6" id="KW-0010">Activator</keyword>
<dbReference type="GO" id="GO:0043565">
    <property type="term" value="F:sequence-specific DNA binding"/>
    <property type="evidence" value="ECO:0007669"/>
    <property type="project" value="TreeGrafter"/>
</dbReference>
<keyword evidence="3" id="KW-0053">Apoptosis</keyword>
<evidence type="ECO:0000256" key="10">
    <source>
        <dbReference type="SAM" id="MobiDB-lite"/>
    </source>
</evidence>
<dbReference type="OrthoDB" id="5946974at2759"/>
<evidence type="ECO:0000256" key="5">
    <source>
        <dbReference type="ARBA" id="ARBA00023125"/>
    </source>
</evidence>
<evidence type="ECO:0000313" key="12">
    <source>
        <dbReference type="Proteomes" id="UP000515129"/>
    </source>
</evidence>
<keyword evidence="5" id="KW-0238">DNA-binding</keyword>
<dbReference type="GO" id="GO:0000981">
    <property type="term" value="F:DNA-binding transcription factor activity, RNA polymerase II-specific"/>
    <property type="evidence" value="ECO:0007669"/>
    <property type="project" value="TreeGrafter"/>
</dbReference>
<keyword evidence="9" id="KW-0175">Coiled coil</keyword>
<protein>
    <submittedName>
        <fullName evidence="13">Cysteine/serine-rich nuclear protein 3-like</fullName>
    </submittedName>
</protein>
<evidence type="ECO:0000256" key="1">
    <source>
        <dbReference type="ARBA" id="ARBA00004123"/>
    </source>
</evidence>
<dbReference type="PANTHER" id="PTHR13580">
    <property type="entry name" value="TGF-BETA INDUCED APOPTOSIS PROTEIN"/>
    <property type="match status" value="1"/>
</dbReference>
<name>A0A6P6R4U4_CARAU</name>
<proteinExistence type="inferred from homology"/>
<feature type="region of interest" description="Disordered" evidence="10">
    <location>
        <begin position="308"/>
        <end position="398"/>
    </location>
</feature>
<sequence length="535" mass="59858">MVVSSPHGTRRHNHWIAMATSQRGGLKRKYCFPDEDAIYSSSSPSSHSEWDTDEENPQSDSVNFGPAGSFSSSHHMSMSSILKKKKDTQSKGSVRFGLVTVFLFQRCQGFSSVPSHGGCTLGMVRRHAARQQFTLEEHAEEQLRLRMERLREQQQEERLEAMRQKLINSGTLTVTEAARLTANDVPDEDADLSSTELKDLGSPRLYSSKQRRELLRAAGVVRIDREEKRQLKDLRRWREDCGCHCQGFCEPETCACSQAGIQCQMDRSNFPCGCSKECCGNPAGRIEFNPSRVQSHYIHTHMKLELEKRLHDDNRPTATEQQSVERNRAITFPAENDSPSFPLSSELCRQRDNSWNSDVTDTSCSSSLSLDSETDGGPSSRRPTLDMDSRGHTHILSFSNSDGEGCPYIKEYDLFTEASGGTSSKESNSSTSQVEYLDENDNQATRECVDDPFDIPNTPSASPDHSMNCYMDLSLSSGSDLVFFDTFHEYGLSRNHLKVCSHLDYMSPLQFPCCPSPTLTEDSGVSLLESLVGIS</sequence>
<keyword evidence="4" id="KW-0805">Transcription regulation</keyword>
<dbReference type="Pfam" id="PF16019">
    <property type="entry name" value="CSRNP_N"/>
    <property type="match status" value="1"/>
</dbReference>
<evidence type="ECO:0000256" key="6">
    <source>
        <dbReference type="ARBA" id="ARBA00023159"/>
    </source>
</evidence>
<evidence type="ECO:0000313" key="13">
    <source>
        <dbReference type="RefSeq" id="XP_026140824.1"/>
    </source>
</evidence>
<evidence type="ECO:0000256" key="9">
    <source>
        <dbReference type="SAM" id="Coils"/>
    </source>
</evidence>
<organism evidence="12 13">
    <name type="scientific">Carassius auratus</name>
    <name type="common">Goldfish</name>
    <dbReference type="NCBI Taxonomy" id="7957"/>
    <lineage>
        <taxon>Eukaryota</taxon>
        <taxon>Metazoa</taxon>
        <taxon>Chordata</taxon>
        <taxon>Craniata</taxon>
        <taxon>Vertebrata</taxon>
        <taxon>Euteleostomi</taxon>
        <taxon>Actinopterygii</taxon>
        <taxon>Neopterygii</taxon>
        <taxon>Teleostei</taxon>
        <taxon>Ostariophysi</taxon>
        <taxon>Cypriniformes</taxon>
        <taxon>Cyprinidae</taxon>
        <taxon>Cyprininae</taxon>
        <taxon>Carassius</taxon>
    </lineage>
</organism>
<dbReference type="KEGG" id="caua:113116717"/>
<evidence type="ECO:0000256" key="3">
    <source>
        <dbReference type="ARBA" id="ARBA00022703"/>
    </source>
</evidence>
<dbReference type="Proteomes" id="UP000515129">
    <property type="component" value="Chromosome 2"/>
</dbReference>
<feature type="compositionally biased region" description="Low complexity" evidence="10">
    <location>
        <begin position="357"/>
        <end position="371"/>
    </location>
</feature>
<dbReference type="InterPro" id="IPR023260">
    <property type="entry name" value="Cys/Ser-rich_nuc_prot"/>
</dbReference>
<dbReference type="GO" id="GO:0006915">
    <property type="term" value="P:apoptotic process"/>
    <property type="evidence" value="ECO:0007669"/>
    <property type="project" value="UniProtKB-KW"/>
</dbReference>
<evidence type="ECO:0000259" key="11">
    <source>
        <dbReference type="Pfam" id="PF16019"/>
    </source>
</evidence>
<feature type="coiled-coil region" evidence="9">
    <location>
        <begin position="136"/>
        <end position="165"/>
    </location>
</feature>
<reference evidence="13" key="1">
    <citation type="submission" date="2025-08" db="UniProtKB">
        <authorList>
            <consortium name="RefSeq"/>
        </authorList>
    </citation>
    <scope>IDENTIFICATION</scope>
    <source>
        <strain evidence="13">Wakin</strain>
        <tissue evidence="13">Muscle</tissue>
    </source>
</reference>
<dbReference type="GO" id="GO:0005634">
    <property type="term" value="C:nucleus"/>
    <property type="evidence" value="ECO:0007669"/>
    <property type="project" value="UniProtKB-SubCell"/>
</dbReference>
<comment type="similarity">
    <text evidence="2">Belongs to the AXUD1 family.</text>
</comment>
<dbReference type="PRINTS" id="PR02031">
    <property type="entry name" value="CYSSERRICHNP"/>
</dbReference>
<keyword evidence="12" id="KW-1185">Reference proteome</keyword>
<evidence type="ECO:0000256" key="4">
    <source>
        <dbReference type="ARBA" id="ARBA00023015"/>
    </source>
</evidence>
<gene>
    <name evidence="13" type="primary">LOC113116717</name>
</gene>
<accession>A0A6P6R4U4</accession>
<keyword evidence="8" id="KW-0539">Nucleus</keyword>
<comment type="subcellular location">
    <subcellularLocation>
        <location evidence="1">Nucleus</location>
    </subcellularLocation>
</comment>
<feature type="domain" description="Cysteine/serine-rich nuclear protein N-terminal" evidence="11">
    <location>
        <begin position="90"/>
        <end position="308"/>
    </location>
</feature>
<evidence type="ECO:0000256" key="8">
    <source>
        <dbReference type="ARBA" id="ARBA00023242"/>
    </source>
</evidence>
<dbReference type="GeneID" id="113116717"/>
<evidence type="ECO:0000256" key="2">
    <source>
        <dbReference type="ARBA" id="ARBA00008548"/>
    </source>
</evidence>